<dbReference type="RefSeq" id="XP_012938682.1">
    <property type="nucleotide sequence ID" value="XM_013083228.1"/>
</dbReference>
<evidence type="ECO:0000259" key="15">
    <source>
        <dbReference type="PROSITE" id="PS51959"/>
    </source>
</evidence>
<organism evidence="16 17">
    <name type="scientific">Aplysia californica</name>
    <name type="common">California sea hare</name>
    <dbReference type="NCBI Taxonomy" id="6500"/>
    <lineage>
        <taxon>Eukaryota</taxon>
        <taxon>Metazoa</taxon>
        <taxon>Spiralia</taxon>
        <taxon>Lophotrochozoa</taxon>
        <taxon>Mollusca</taxon>
        <taxon>Gastropoda</taxon>
        <taxon>Heterobranchia</taxon>
        <taxon>Euthyneura</taxon>
        <taxon>Tectipleura</taxon>
        <taxon>Aplysiida</taxon>
        <taxon>Aplysioidea</taxon>
        <taxon>Aplysiidae</taxon>
        <taxon>Aplysia</taxon>
    </lineage>
</organism>
<evidence type="ECO:0000256" key="4">
    <source>
        <dbReference type="ARBA" id="ARBA00022722"/>
    </source>
</evidence>
<evidence type="ECO:0000256" key="13">
    <source>
        <dbReference type="SAM" id="MobiDB-lite"/>
    </source>
</evidence>
<keyword evidence="16" id="KW-1185">Reference proteome</keyword>
<keyword evidence="5 12" id="KW-0479">Metal-binding</keyword>
<evidence type="ECO:0000256" key="8">
    <source>
        <dbReference type="ARBA" id="ARBA00022884"/>
    </source>
</evidence>
<dbReference type="PANTHER" id="PTHR12439:SF42">
    <property type="entry name" value="ENDORIBONUCLEASE-RELATED"/>
    <property type="match status" value="1"/>
</dbReference>
<feature type="compositionally biased region" description="Gly residues" evidence="13">
    <location>
        <begin position="102"/>
        <end position="119"/>
    </location>
</feature>
<feature type="chain" id="PRO_5044980067" description="Uridylate-specific endoribonuclease" evidence="12">
    <location>
        <begin position="22"/>
        <end position="408"/>
    </location>
</feature>
<sequence length="408" mass="44598">MAGRVLCVLAVALFIVSCSAGDSCVGRCGNQPDSKYDCECNSHCTRFNDCCDDYKSHCLPGCAGRCGQAPSNNHHCQCNSHCVRFGDCCQDYQTLCTSHGSSTGGSTGSSTGGSTGSGSGSHSNDMFCNSIKPASSSGTPPSTSGSGCRSMTLKQVTEELWRNDVNRLGCKDLTVNYQAKIGDGSKNNAARYKLFTNATHSKMNGETFKTFKALLNNYVPAKGAQEHVTSHELQEEEAFLDAIFRTSVMKTLQNYLICSGSVRNHAELRERLIKMWFDLYPRSGSGVHDDTSGFEHIMVGEYKSRGVASGYHSWIAFYEDEKDGELDYFGYVQQKPPGVIGAAFDWNGHVKDLGSFFIGVSPEFDMAIYSLCFIKFPGRSCHISLNNNDLTIQTYSKDQHIATAFVRT</sequence>
<evidence type="ECO:0000256" key="1">
    <source>
        <dbReference type="ARBA" id="ARBA00001936"/>
    </source>
</evidence>
<feature type="signal peptide" evidence="12">
    <location>
        <begin position="1"/>
        <end position="21"/>
    </location>
</feature>
<evidence type="ECO:0000256" key="11">
    <source>
        <dbReference type="ARBA" id="ARBA00023239"/>
    </source>
</evidence>
<dbReference type="PROSITE" id="PS00524">
    <property type="entry name" value="SMB_1"/>
    <property type="match status" value="1"/>
</dbReference>
<keyword evidence="9" id="KW-1015">Disulfide bond</keyword>
<feature type="domain" description="SMB" evidence="14">
    <location>
        <begin position="58"/>
        <end position="103"/>
    </location>
</feature>
<keyword evidence="6 12" id="KW-0255">Endonuclease</keyword>
<evidence type="ECO:0000313" key="17">
    <source>
        <dbReference type="RefSeq" id="XP_012938682.1"/>
    </source>
</evidence>
<dbReference type="EC" id="4.6.1.-" evidence="12"/>
<keyword evidence="7 12" id="KW-0378">Hydrolase</keyword>
<dbReference type="PROSITE" id="PS51257">
    <property type="entry name" value="PROKAR_LIPOPROTEIN"/>
    <property type="match status" value="1"/>
</dbReference>
<protein>
    <recommendedName>
        <fullName evidence="12">Uridylate-specific endoribonuclease</fullName>
        <ecNumber evidence="12">4.6.1.-</ecNumber>
    </recommendedName>
</protein>
<proteinExistence type="inferred from homology"/>
<feature type="domain" description="EndoU" evidence="15">
    <location>
        <begin position="149"/>
        <end position="408"/>
    </location>
</feature>
<comment type="catalytic activity">
    <reaction evidence="12">
        <text>ribonucleotidyl-uridine-RNA = a 5'-end dephospho-uridine-RNA + a 3'-end 2',3'-cyclophospho-ribonucleotide-RNA</text>
        <dbReference type="Rhea" id="RHEA:67792"/>
        <dbReference type="Rhea" id="RHEA-COMP:10464"/>
        <dbReference type="Rhea" id="RHEA-COMP:17354"/>
        <dbReference type="Rhea" id="RHEA-COMP:17356"/>
        <dbReference type="ChEBI" id="CHEBI:83064"/>
        <dbReference type="ChEBI" id="CHEBI:173117"/>
        <dbReference type="ChEBI" id="CHEBI:173224"/>
    </reaction>
</comment>
<dbReference type="InterPro" id="IPR001212">
    <property type="entry name" value="Somatomedin_B_dom"/>
</dbReference>
<comment type="subunit">
    <text evidence="3 12">Monomer.</text>
</comment>
<reference evidence="17" key="1">
    <citation type="submission" date="2025-08" db="UniProtKB">
        <authorList>
            <consortium name="RefSeq"/>
        </authorList>
    </citation>
    <scope>IDENTIFICATION</scope>
</reference>
<accession>A0ABM1A135</accession>
<keyword evidence="12" id="KW-0732">Signal</keyword>
<dbReference type="Proteomes" id="UP000694888">
    <property type="component" value="Unplaced"/>
</dbReference>
<keyword evidence="8 12" id="KW-0694">RNA-binding</keyword>
<dbReference type="PROSITE" id="PS51959">
    <property type="entry name" value="ENDOU"/>
    <property type="match status" value="1"/>
</dbReference>
<comment type="cofactor">
    <cofactor evidence="1 12">
        <name>Mn(2+)</name>
        <dbReference type="ChEBI" id="CHEBI:29035"/>
    </cofactor>
</comment>
<evidence type="ECO:0000256" key="10">
    <source>
        <dbReference type="ARBA" id="ARBA00023211"/>
    </source>
</evidence>
<evidence type="ECO:0000256" key="7">
    <source>
        <dbReference type="ARBA" id="ARBA00022801"/>
    </source>
</evidence>
<dbReference type="SUPFAM" id="SSF142877">
    <property type="entry name" value="EndoU-like"/>
    <property type="match status" value="1"/>
</dbReference>
<dbReference type="PROSITE" id="PS50958">
    <property type="entry name" value="SMB_2"/>
    <property type="match status" value="2"/>
</dbReference>
<dbReference type="CDD" id="cd21159">
    <property type="entry name" value="XendoU"/>
    <property type="match status" value="1"/>
</dbReference>
<dbReference type="InterPro" id="IPR036024">
    <property type="entry name" value="Somatomedin_B-like_dom_sf"/>
</dbReference>
<dbReference type="InterPro" id="IPR037227">
    <property type="entry name" value="EndoU-like"/>
</dbReference>
<gene>
    <name evidence="17" type="primary">LOC101852413</name>
</gene>
<evidence type="ECO:0000256" key="5">
    <source>
        <dbReference type="ARBA" id="ARBA00022723"/>
    </source>
</evidence>
<name>A0ABM1A135_APLCA</name>
<evidence type="ECO:0000256" key="6">
    <source>
        <dbReference type="ARBA" id="ARBA00022759"/>
    </source>
</evidence>
<keyword evidence="4 12" id="KW-0540">Nuclease</keyword>
<dbReference type="SUPFAM" id="SSF90188">
    <property type="entry name" value="Somatomedin B domain"/>
    <property type="match status" value="2"/>
</dbReference>
<evidence type="ECO:0000259" key="14">
    <source>
        <dbReference type="PROSITE" id="PS50958"/>
    </source>
</evidence>
<feature type="domain" description="SMB" evidence="14">
    <location>
        <begin position="20"/>
        <end position="56"/>
    </location>
</feature>
<dbReference type="Pfam" id="PF09412">
    <property type="entry name" value="XendoU"/>
    <property type="match status" value="1"/>
</dbReference>
<dbReference type="Pfam" id="PF01033">
    <property type="entry name" value="Somatomedin_B"/>
    <property type="match status" value="2"/>
</dbReference>
<keyword evidence="10 12" id="KW-0464">Manganese</keyword>
<dbReference type="SMART" id="SM00201">
    <property type="entry name" value="SO"/>
    <property type="match status" value="2"/>
</dbReference>
<evidence type="ECO:0000313" key="16">
    <source>
        <dbReference type="Proteomes" id="UP000694888"/>
    </source>
</evidence>
<keyword evidence="11" id="KW-0456">Lyase</keyword>
<evidence type="ECO:0000256" key="2">
    <source>
        <dbReference type="ARBA" id="ARBA00010168"/>
    </source>
</evidence>
<evidence type="ECO:0000256" key="12">
    <source>
        <dbReference type="RuleBase" id="RU367085"/>
    </source>
</evidence>
<dbReference type="Gene3D" id="4.10.410.20">
    <property type="match status" value="2"/>
</dbReference>
<dbReference type="InterPro" id="IPR039787">
    <property type="entry name" value="ENDOU"/>
</dbReference>
<feature type="region of interest" description="Disordered" evidence="13">
    <location>
        <begin position="101"/>
        <end position="122"/>
    </location>
</feature>
<dbReference type="GeneID" id="101852413"/>
<evidence type="ECO:0000256" key="3">
    <source>
        <dbReference type="ARBA" id="ARBA00011245"/>
    </source>
</evidence>
<evidence type="ECO:0000256" key="9">
    <source>
        <dbReference type="ARBA" id="ARBA00023157"/>
    </source>
</evidence>
<dbReference type="PANTHER" id="PTHR12439">
    <property type="entry name" value="PLACENTAL PROTEIN 11-RELATED"/>
    <property type="match status" value="1"/>
</dbReference>
<dbReference type="InterPro" id="IPR018998">
    <property type="entry name" value="EndoU_C"/>
</dbReference>
<comment type="similarity">
    <text evidence="2 12">Belongs to the ENDOU family.</text>
</comment>